<feature type="compositionally biased region" description="Basic and acidic residues" evidence="1">
    <location>
        <begin position="72"/>
        <end position="84"/>
    </location>
</feature>
<dbReference type="EMBL" id="VYYT01000666">
    <property type="protein sequence ID" value="KAK2730395.1"/>
    <property type="molecule type" value="Genomic_DNA"/>
</dbReference>
<keyword evidence="3" id="KW-1185">Reference proteome</keyword>
<evidence type="ECO:0000256" key="1">
    <source>
        <dbReference type="SAM" id="MobiDB-lite"/>
    </source>
</evidence>
<comment type="caution">
    <text evidence="2">The sequence shown here is derived from an EMBL/GenBank/DDBJ whole genome shotgun (WGS) entry which is preliminary data.</text>
</comment>
<dbReference type="Proteomes" id="UP001281614">
    <property type="component" value="Unassembled WGS sequence"/>
</dbReference>
<dbReference type="Pfam" id="PF26163">
    <property type="entry name" value="mS26"/>
    <property type="match status" value="1"/>
</dbReference>
<evidence type="ECO:0000313" key="2">
    <source>
        <dbReference type="EMBL" id="KAK2730395.1"/>
    </source>
</evidence>
<accession>A0AAE0CYH2</accession>
<name>A0AAE0CYH2_COLKA</name>
<dbReference type="InterPro" id="IPR058940">
    <property type="entry name" value="mS26_fungi"/>
</dbReference>
<reference evidence="2" key="1">
    <citation type="submission" date="2023-02" db="EMBL/GenBank/DDBJ databases">
        <title>Colletotrichum kahawae CIFC_Que2 genome sequencing and assembly.</title>
        <authorList>
            <person name="Baroncelli R."/>
        </authorList>
    </citation>
    <scope>NUCLEOTIDE SEQUENCE</scope>
    <source>
        <strain evidence="2">CIFC_Que2</strain>
    </source>
</reference>
<feature type="region of interest" description="Disordered" evidence="1">
    <location>
        <begin position="137"/>
        <end position="168"/>
    </location>
</feature>
<sequence>MSSRCTCARLARLPVAAKSSMNLTRPFSTTTANLKVPPESPEWIQVPVPPQSQSSEQKLKVVRGTLPVPRDPFPRKEGDRKVKPEYLTQTAPKPSNEASQRPVEPGSRREHRRLMADSRRENLQTALKGLYQRKKTTADAIAATSRQRRLDNTRAAKAPEREDDRLTRSSVLSSLKATMSVELDPHRYERAEQSKANTAVLAQQKTDAKRDALMELYINSSDFIVTEEELNDELDRLFAEDFWKRQGQSMVMDQENAWDVWGAPPTVQTMLDEMLQKESNAIDSQQTQGGRTVTRQKIVAEELTGGKIGQGLF</sequence>
<feature type="region of interest" description="Disordered" evidence="1">
    <location>
        <begin position="30"/>
        <end position="115"/>
    </location>
</feature>
<gene>
    <name evidence="2" type="ORF">CKAH01_09509</name>
</gene>
<dbReference type="AlphaFoldDB" id="A0AAE0CYH2"/>
<organism evidence="2 3">
    <name type="scientific">Colletotrichum kahawae</name>
    <name type="common">Coffee berry disease fungus</name>
    <dbReference type="NCBI Taxonomy" id="34407"/>
    <lineage>
        <taxon>Eukaryota</taxon>
        <taxon>Fungi</taxon>
        <taxon>Dikarya</taxon>
        <taxon>Ascomycota</taxon>
        <taxon>Pezizomycotina</taxon>
        <taxon>Sordariomycetes</taxon>
        <taxon>Hypocreomycetidae</taxon>
        <taxon>Glomerellales</taxon>
        <taxon>Glomerellaceae</taxon>
        <taxon>Colletotrichum</taxon>
        <taxon>Colletotrichum gloeosporioides species complex</taxon>
    </lineage>
</organism>
<feature type="compositionally biased region" description="Polar residues" evidence="1">
    <location>
        <begin position="87"/>
        <end position="99"/>
    </location>
</feature>
<protein>
    <submittedName>
        <fullName evidence="2">Uncharacterized protein</fullName>
    </submittedName>
</protein>
<dbReference type="CDD" id="cd23703">
    <property type="entry name" value="mS26_PET12"/>
    <property type="match status" value="1"/>
</dbReference>
<evidence type="ECO:0000313" key="3">
    <source>
        <dbReference type="Proteomes" id="UP001281614"/>
    </source>
</evidence>
<feature type="compositionally biased region" description="Basic and acidic residues" evidence="1">
    <location>
        <begin position="148"/>
        <end position="167"/>
    </location>
</feature>
<proteinExistence type="predicted"/>